<evidence type="ECO:0000256" key="1">
    <source>
        <dbReference type="SAM" id="MobiDB-lite"/>
    </source>
</evidence>
<proteinExistence type="predicted"/>
<reference evidence="2 3" key="1">
    <citation type="submission" date="2007-03" db="EMBL/GenBank/DDBJ databases">
        <authorList>
            <person name="Fulton L."/>
            <person name="Clifton S."/>
            <person name="Fulton B."/>
            <person name="Xu J."/>
            <person name="Minx P."/>
            <person name="Pepin K.H."/>
            <person name="Johnson M."/>
            <person name="Thiruvilangam P."/>
            <person name="Bhonagiri V."/>
            <person name="Nash W.E."/>
            <person name="Mardis E.R."/>
            <person name="Wilson R.K."/>
        </authorList>
    </citation>
    <scope>NUCLEOTIDE SEQUENCE [LARGE SCALE GENOMIC DNA]</scope>
    <source>
        <strain evidence="2 3">ATCC 29174</strain>
    </source>
</reference>
<sequence length="328" mass="37174">MVRSYGSHSAPRQKKHRRESPEEGTMGVVYHVHEAFPQKLDLKHLIPAQTASAVPAVLFLPSVHFLPAPSGHPYLAQVPLSLILQFLLQSFSLSPTDLAAFPVSSFSPPLGSFPAGSSDHPIRFQKIHPALLQKSFPPFHPEIFHCLPYSLQIFPECTPPYLLPLHSLQEEFRPTAPCSVQIHKHCMWTPASVPDTADAVRFCRSHPVLLFLQIHSCFPSSLSGIHIHKPQNVGTQPSSFLPFFSYHLYICKKSRKITLPGYCFPSTYRMLTESISSKQYASLLSADFFLQPMQCNPVVKDRILYTFHFLSRFHKVFPRISQRIPFHL</sequence>
<evidence type="ECO:0000313" key="2">
    <source>
        <dbReference type="EMBL" id="EDM85482.1"/>
    </source>
</evidence>
<gene>
    <name evidence="2" type="ORF">RUMOBE_03940</name>
</gene>
<reference evidence="2 3" key="2">
    <citation type="submission" date="2007-04" db="EMBL/GenBank/DDBJ databases">
        <title>Draft genome sequence of Ruminococcus obeum (ATCC 29174).</title>
        <authorList>
            <person name="Sudarsanam P."/>
            <person name="Ley R."/>
            <person name="Guruge J."/>
            <person name="Turnbaugh P.J."/>
            <person name="Mahowald M."/>
            <person name="Liep D."/>
            <person name="Gordon J."/>
        </authorList>
    </citation>
    <scope>NUCLEOTIDE SEQUENCE [LARGE SCALE GENOMIC DNA]</scope>
    <source>
        <strain evidence="2 3">ATCC 29174</strain>
    </source>
</reference>
<comment type="caution">
    <text evidence="2">The sequence shown here is derived from an EMBL/GenBank/DDBJ whole genome shotgun (WGS) entry which is preliminary data.</text>
</comment>
<feature type="region of interest" description="Disordered" evidence="1">
    <location>
        <begin position="1"/>
        <end position="24"/>
    </location>
</feature>
<accession>A5ZY32</accession>
<evidence type="ECO:0000313" key="3">
    <source>
        <dbReference type="Proteomes" id="UP000006002"/>
    </source>
</evidence>
<dbReference type="AlphaFoldDB" id="A5ZY32"/>
<dbReference type="Proteomes" id="UP000006002">
    <property type="component" value="Unassembled WGS sequence"/>
</dbReference>
<organism evidence="2 3">
    <name type="scientific">Blautia obeum ATCC 29174</name>
    <dbReference type="NCBI Taxonomy" id="411459"/>
    <lineage>
        <taxon>Bacteria</taxon>
        <taxon>Bacillati</taxon>
        <taxon>Bacillota</taxon>
        <taxon>Clostridia</taxon>
        <taxon>Lachnospirales</taxon>
        <taxon>Lachnospiraceae</taxon>
        <taxon>Blautia</taxon>
    </lineage>
</organism>
<dbReference type="HOGENOM" id="CLU_846397_0_0_9"/>
<protein>
    <submittedName>
        <fullName evidence="2">Uncharacterized protein</fullName>
    </submittedName>
</protein>
<name>A5ZY32_9FIRM</name>
<dbReference type="EMBL" id="AAVO02000030">
    <property type="protein sequence ID" value="EDM85482.1"/>
    <property type="molecule type" value="Genomic_DNA"/>
</dbReference>